<feature type="domain" description="Hikeshi-like C-terminal" evidence="3">
    <location>
        <begin position="137"/>
        <end position="197"/>
    </location>
</feature>
<evidence type="ECO:0000313" key="4">
    <source>
        <dbReference type="EMBL" id="PFX33502.1"/>
    </source>
</evidence>
<comment type="similarity">
    <text evidence="1">Belongs to the OPI10 family.</text>
</comment>
<dbReference type="InterPro" id="IPR031318">
    <property type="entry name" value="OPI10"/>
</dbReference>
<dbReference type="AlphaFoldDB" id="A0A2B4SY57"/>
<evidence type="ECO:0000259" key="3">
    <source>
        <dbReference type="Pfam" id="PF21057"/>
    </source>
</evidence>
<dbReference type="PANTHER" id="PTHR12925">
    <property type="entry name" value="HIKESHI FAMILY MEMBER"/>
    <property type="match status" value="1"/>
</dbReference>
<accession>A0A2B4SY57</accession>
<reference evidence="5" key="1">
    <citation type="journal article" date="2017" name="bioRxiv">
        <title>Comparative analysis of the genomes of Stylophora pistillata and Acropora digitifera provides evidence for extensive differences between species of corals.</title>
        <authorList>
            <person name="Voolstra C.R."/>
            <person name="Li Y."/>
            <person name="Liew Y.J."/>
            <person name="Baumgarten S."/>
            <person name="Zoccola D."/>
            <person name="Flot J.-F."/>
            <person name="Tambutte S."/>
            <person name="Allemand D."/>
            <person name="Aranda M."/>
        </authorList>
    </citation>
    <scope>NUCLEOTIDE SEQUENCE [LARGE SCALE GENOMIC DNA]</scope>
</reference>
<name>A0A2B4SY57_STYPI</name>
<dbReference type="GO" id="GO:0006606">
    <property type="term" value="P:protein import into nucleus"/>
    <property type="evidence" value="ECO:0007669"/>
    <property type="project" value="TreeGrafter"/>
</dbReference>
<dbReference type="InterPro" id="IPR008493">
    <property type="entry name" value="Hikeshi-like_N"/>
</dbReference>
<dbReference type="Proteomes" id="UP000225706">
    <property type="component" value="Unassembled WGS sequence"/>
</dbReference>
<dbReference type="InterPro" id="IPR048364">
    <property type="entry name" value="Hikeshi-like_C"/>
</dbReference>
<evidence type="ECO:0000259" key="2">
    <source>
        <dbReference type="Pfam" id="PF05603"/>
    </source>
</evidence>
<feature type="domain" description="Hikeshi-like N-terminal" evidence="2">
    <location>
        <begin position="5"/>
        <end position="130"/>
    </location>
</feature>
<evidence type="ECO:0000256" key="1">
    <source>
        <dbReference type="ARBA" id="ARBA00006623"/>
    </source>
</evidence>
<dbReference type="GO" id="GO:0061608">
    <property type="term" value="F:nuclear import signal receptor activity"/>
    <property type="evidence" value="ECO:0007669"/>
    <property type="project" value="TreeGrafter"/>
</dbReference>
<dbReference type="OrthoDB" id="10248398at2759"/>
<dbReference type="PANTHER" id="PTHR12925:SF0">
    <property type="entry name" value="PROTEIN HIKESHI"/>
    <property type="match status" value="1"/>
</dbReference>
<gene>
    <name evidence="4" type="primary">2</name>
    <name evidence="4" type="ORF">AWC38_SpisGene1574</name>
</gene>
<protein>
    <submittedName>
        <fullName evidence="4">Protein Hikeshi</fullName>
    </submittedName>
</protein>
<dbReference type="Pfam" id="PF21057">
    <property type="entry name" value="Hikeshi-like_C"/>
    <property type="match status" value="1"/>
</dbReference>
<keyword evidence="5" id="KW-1185">Reference proteome</keyword>
<dbReference type="STRING" id="50429.A0A2B4SY57"/>
<sequence>MFGCIVSGRLVQTDAQQVGPTQFVFNLADADRIHHVVVFLTGVTPFPDGMGGGVYYCYPTPEGPTSQLLGFIGNNKPSAIFKLAKARPEERVQNPFGMNAGMALGQVGAQIGISIEPLDQLAQQTPASHTTPSNLNSFVEYTQKMLENFFNFASSFAITQGQMTPNPSESFVPLSVVQKWYENYQRKMTNDPNFWKR</sequence>
<dbReference type="EMBL" id="LSMT01000011">
    <property type="protein sequence ID" value="PFX33502.1"/>
    <property type="molecule type" value="Genomic_DNA"/>
</dbReference>
<organism evidence="4 5">
    <name type="scientific">Stylophora pistillata</name>
    <name type="common">Smooth cauliflower coral</name>
    <dbReference type="NCBI Taxonomy" id="50429"/>
    <lineage>
        <taxon>Eukaryota</taxon>
        <taxon>Metazoa</taxon>
        <taxon>Cnidaria</taxon>
        <taxon>Anthozoa</taxon>
        <taxon>Hexacorallia</taxon>
        <taxon>Scleractinia</taxon>
        <taxon>Astrocoeniina</taxon>
        <taxon>Pocilloporidae</taxon>
        <taxon>Stylophora</taxon>
    </lineage>
</organism>
<comment type="caution">
    <text evidence="4">The sequence shown here is derived from an EMBL/GenBank/DDBJ whole genome shotgun (WGS) entry which is preliminary data.</text>
</comment>
<dbReference type="GO" id="GO:0030544">
    <property type="term" value="F:Hsp70 protein binding"/>
    <property type="evidence" value="ECO:0007669"/>
    <property type="project" value="TreeGrafter"/>
</dbReference>
<evidence type="ECO:0000313" key="5">
    <source>
        <dbReference type="Proteomes" id="UP000225706"/>
    </source>
</evidence>
<proteinExistence type="inferred from homology"/>
<dbReference type="GO" id="GO:0005634">
    <property type="term" value="C:nucleus"/>
    <property type="evidence" value="ECO:0007669"/>
    <property type="project" value="TreeGrafter"/>
</dbReference>
<dbReference type="Pfam" id="PF05603">
    <property type="entry name" value="Hikeshi-like_N"/>
    <property type="match status" value="1"/>
</dbReference>
<dbReference type="GO" id="GO:0005829">
    <property type="term" value="C:cytosol"/>
    <property type="evidence" value="ECO:0007669"/>
    <property type="project" value="TreeGrafter"/>
</dbReference>